<dbReference type="Proteomes" id="UP001212123">
    <property type="component" value="Unassembled WGS sequence"/>
</dbReference>
<keyword evidence="3" id="KW-1185">Reference proteome</keyword>
<sequence>MDDAKFAETRQWLIKSQRDLKAAYVLIKNEESLLDAVVYHCQQAAEKALKAYLTYQERAVRKTHDLDVLLDMCSLSEPGFQDLKDVADTLTPYATEFRYPGDAIEPERYEAEEALEMAASVLEFVIQKLPSEFESEFGKK</sequence>
<dbReference type="EMBL" id="JAQMTU010000028">
    <property type="protein sequence ID" value="MDB9485815.1"/>
    <property type="molecule type" value="Genomic_DNA"/>
</dbReference>
<accession>A0ABT5A1J6</accession>
<reference evidence="2 3" key="1">
    <citation type="submission" date="2023-01" db="EMBL/GenBank/DDBJ databases">
        <title>Genomes from the Australian National Cyanobacteria Reference Collection.</title>
        <authorList>
            <person name="Willis A."/>
            <person name="Lee E.M.F."/>
        </authorList>
    </citation>
    <scope>NUCLEOTIDE SEQUENCE [LARGE SCALE GENOMIC DNA]</scope>
    <source>
        <strain evidence="2 3">CS-537/01</strain>
    </source>
</reference>
<gene>
    <name evidence="2" type="ORF">PN492_04520</name>
</gene>
<dbReference type="SUPFAM" id="SSF81593">
    <property type="entry name" value="Nucleotidyltransferase substrate binding subunit/domain"/>
    <property type="match status" value="1"/>
</dbReference>
<evidence type="ECO:0000313" key="2">
    <source>
        <dbReference type="EMBL" id="MDB9485815.1"/>
    </source>
</evidence>
<name>A0ABT5A1J6_9CYAN</name>
<dbReference type="SMART" id="SM00748">
    <property type="entry name" value="HEPN"/>
    <property type="match status" value="1"/>
</dbReference>
<dbReference type="Pfam" id="PF05168">
    <property type="entry name" value="HEPN"/>
    <property type="match status" value="1"/>
</dbReference>
<organism evidence="2 3">
    <name type="scientific">Dolichospermum circinale CS-537/01</name>
    <dbReference type="NCBI Taxonomy" id="3021739"/>
    <lineage>
        <taxon>Bacteria</taxon>
        <taxon>Bacillati</taxon>
        <taxon>Cyanobacteriota</taxon>
        <taxon>Cyanophyceae</taxon>
        <taxon>Nostocales</taxon>
        <taxon>Aphanizomenonaceae</taxon>
        <taxon>Dolichospermum</taxon>
        <taxon>Dolichospermum circinale</taxon>
    </lineage>
</organism>
<proteinExistence type="predicted"/>
<dbReference type="InterPro" id="IPR007842">
    <property type="entry name" value="HEPN_dom"/>
</dbReference>
<protein>
    <submittedName>
        <fullName evidence="2">HEPN domain-containing protein</fullName>
    </submittedName>
</protein>
<dbReference type="PROSITE" id="PS50910">
    <property type="entry name" value="HEPN"/>
    <property type="match status" value="1"/>
</dbReference>
<dbReference type="RefSeq" id="WP_028084328.1">
    <property type="nucleotide sequence ID" value="NZ_JAQMTU010000028.1"/>
</dbReference>
<dbReference type="GeneID" id="78012790"/>
<evidence type="ECO:0000259" key="1">
    <source>
        <dbReference type="PROSITE" id="PS50910"/>
    </source>
</evidence>
<feature type="domain" description="HEPN" evidence="1">
    <location>
        <begin position="15"/>
        <end position="121"/>
    </location>
</feature>
<evidence type="ECO:0000313" key="3">
    <source>
        <dbReference type="Proteomes" id="UP001212123"/>
    </source>
</evidence>
<comment type="caution">
    <text evidence="2">The sequence shown here is derived from an EMBL/GenBank/DDBJ whole genome shotgun (WGS) entry which is preliminary data.</text>
</comment>
<dbReference type="Gene3D" id="1.20.120.330">
    <property type="entry name" value="Nucleotidyltransferases domain 2"/>
    <property type="match status" value="1"/>
</dbReference>